<name>A0A835PCT2_VANPL</name>
<evidence type="ECO:0000313" key="3">
    <source>
        <dbReference type="Proteomes" id="UP000636800"/>
    </source>
</evidence>
<reference evidence="2 3" key="1">
    <citation type="journal article" date="2020" name="Nat. Food">
        <title>A phased Vanilla planifolia genome enables genetic improvement of flavour and production.</title>
        <authorList>
            <person name="Hasing T."/>
            <person name="Tang H."/>
            <person name="Brym M."/>
            <person name="Khazi F."/>
            <person name="Huang T."/>
            <person name="Chambers A.H."/>
        </authorList>
    </citation>
    <scope>NUCLEOTIDE SEQUENCE [LARGE SCALE GENOMIC DNA]</scope>
    <source>
        <tissue evidence="2">Leaf</tissue>
    </source>
</reference>
<dbReference type="AlphaFoldDB" id="A0A835PCT2"/>
<feature type="region of interest" description="Disordered" evidence="1">
    <location>
        <begin position="116"/>
        <end position="148"/>
    </location>
</feature>
<proteinExistence type="predicted"/>
<evidence type="ECO:0000256" key="1">
    <source>
        <dbReference type="SAM" id="MobiDB-lite"/>
    </source>
</evidence>
<sequence length="183" mass="20609">MTFEKNKLCNRRLKDGNLKNNGTRLKGLANNEIQENGKKFNDEGEKVASVVVEALKFIKTFEKKNRFCNGKFHDDGDSKNNEVEEATKLPMKNQRSILEFRKPGVGSRRFEKRGDIKEKGGENGEFVEPGNQWRLGGNDVKGKGEENEEFVEPGNQWALGGNRKPSIGTQEEVGWGRAVSSFC</sequence>
<comment type="caution">
    <text evidence="2">The sequence shown here is derived from an EMBL/GenBank/DDBJ whole genome shotgun (WGS) entry which is preliminary data.</text>
</comment>
<gene>
    <name evidence="2" type="ORF">HPP92_027035</name>
</gene>
<accession>A0A835PCT2</accession>
<dbReference type="Proteomes" id="UP000636800">
    <property type="component" value="Unassembled WGS sequence"/>
</dbReference>
<evidence type="ECO:0000313" key="2">
    <source>
        <dbReference type="EMBL" id="KAG0450193.1"/>
    </source>
</evidence>
<keyword evidence="3" id="KW-1185">Reference proteome</keyword>
<protein>
    <submittedName>
        <fullName evidence="2">Uncharacterized protein</fullName>
    </submittedName>
</protein>
<organism evidence="2 3">
    <name type="scientific">Vanilla planifolia</name>
    <name type="common">Vanilla</name>
    <dbReference type="NCBI Taxonomy" id="51239"/>
    <lineage>
        <taxon>Eukaryota</taxon>
        <taxon>Viridiplantae</taxon>
        <taxon>Streptophyta</taxon>
        <taxon>Embryophyta</taxon>
        <taxon>Tracheophyta</taxon>
        <taxon>Spermatophyta</taxon>
        <taxon>Magnoliopsida</taxon>
        <taxon>Liliopsida</taxon>
        <taxon>Asparagales</taxon>
        <taxon>Orchidaceae</taxon>
        <taxon>Vanilloideae</taxon>
        <taxon>Vanilleae</taxon>
        <taxon>Vanilla</taxon>
    </lineage>
</organism>
<dbReference type="EMBL" id="JADCNL010000129">
    <property type="protein sequence ID" value="KAG0450193.1"/>
    <property type="molecule type" value="Genomic_DNA"/>
</dbReference>
<dbReference type="OrthoDB" id="1875580at2759"/>